<sequence length="106" mass="11738">MRWFFRRLTAVVGVAFGALSVAMIATPGISSAECDRSVSWNLATRECQPRPAPPAWYTPPPPYAPSFASSEVPPPPPQPWWTSDAPIWSVRYHQWGVYVGGAWVPL</sequence>
<protein>
    <recommendedName>
        <fullName evidence="6">Secreted protein</fullName>
    </recommendedName>
</protein>
<evidence type="ECO:0000313" key="4">
    <source>
        <dbReference type="Proteomes" id="UP000192760"/>
    </source>
</evidence>
<dbReference type="EMBL" id="AP022590">
    <property type="protein sequence ID" value="BBY40952.1"/>
    <property type="molecule type" value="Genomic_DNA"/>
</dbReference>
<dbReference type="AlphaFoldDB" id="A0A1X0G2D7"/>
<feature type="signal peptide" evidence="1">
    <location>
        <begin position="1"/>
        <end position="32"/>
    </location>
</feature>
<reference evidence="2" key="3">
    <citation type="submission" date="2020-02" db="EMBL/GenBank/DDBJ databases">
        <authorList>
            <person name="Matsumoto Y."/>
            <person name="Kinjo T."/>
            <person name="Motooka D."/>
            <person name="Nabeya D."/>
            <person name="Jung N."/>
            <person name="Uechi K."/>
            <person name="Horii T."/>
            <person name="Iida T."/>
            <person name="Fujita J."/>
            <person name="Nakamura S."/>
        </authorList>
    </citation>
    <scope>NUCLEOTIDE SEQUENCE</scope>
    <source>
        <strain evidence="2">JCM 18113</strain>
    </source>
</reference>
<accession>A0A1X0G2D7</accession>
<reference evidence="3 4" key="1">
    <citation type="submission" date="2017-02" db="EMBL/GenBank/DDBJ databases">
        <title>The new phylogeny of genus Mycobacterium.</title>
        <authorList>
            <person name="Tortoli E."/>
            <person name="Trovato A."/>
            <person name="Cirillo D.M."/>
        </authorList>
    </citation>
    <scope>NUCLEOTIDE SEQUENCE [LARGE SCALE GENOMIC DNA]</scope>
    <source>
        <strain evidence="3 4">DSM 45255</strain>
    </source>
</reference>
<name>A0A1X0G2D7_MYCNT</name>
<organism evidence="3 4">
    <name type="scientific">Mycobacterium mantenii</name>
    <dbReference type="NCBI Taxonomy" id="560555"/>
    <lineage>
        <taxon>Bacteria</taxon>
        <taxon>Bacillati</taxon>
        <taxon>Actinomycetota</taxon>
        <taxon>Actinomycetes</taxon>
        <taxon>Mycobacteriales</taxon>
        <taxon>Mycobacteriaceae</taxon>
        <taxon>Mycobacterium</taxon>
        <taxon>Mycobacterium avium complex (MAC)</taxon>
    </lineage>
</organism>
<evidence type="ECO:0000256" key="1">
    <source>
        <dbReference type="SAM" id="SignalP"/>
    </source>
</evidence>
<feature type="chain" id="PRO_5012891043" description="Secreted protein" evidence="1">
    <location>
        <begin position="33"/>
        <end position="106"/>
    </location>
</feature>
<keyword evidence="1" id="KW-0732">Signal</keyword>
<proteinExistence type="predicted"/>
<dbReference type="STRING" id="560555.BST30_04975"/>
<keyword evidence="5" id="KW-1185">Reference proteome</keyword>
<evidence type="ECO:0000313" key="2">
    <source>
        <dbReference type="EMBL" id="BBY40952.1"/>
    </source>
</evidence>
<dbReference type="Proteomes" id="UP000465812">
    <property type="component" value="Chromosome"/>
</dbReference>
<reference evidence="2 5" key="2">
    <citation type="journal article" date="2019" name="Emerg. Microbes Infect.">
        <title>Comprehensive subspecies identification of 175 nontuberculous mycobacteria species based on 7547 genomic profiles.</title>
        <authorList>
            <person name="Matsumoto Y."/>
            <person name="Kinjo T."/>
            <person name="Motooka D."/>
            <person name="Nabeya D."/>
            <person name="Jung N."/>
            <person name="Uechi K."/>
            <person name="Horii T."/>
            <person name="Iida T."/>
            <person name="Fujita J."/>
            <person name="Nakamura S."/>
        </authorList>
    </citation>
    <scope>NUCLEOTIDE SEQUENCE [LARGE SCALE GENOMIC DNA]</scope>
    <source>
        <strain evidence="2 5">JCM 18113</strain>
    </source>
</reference>
<dbReference type="Proteomes" id="UP000192760">
    <property type="component" value="Unassembled WGS sequence"/>
</dbReference>
<evidence type="ECO:0000313" key="5">
    <source>
        <dbReference type="Proteomes" id="UP000465812"/>
    </source>
</evidence>
<evidence type="ECO:0000313" key="3">
    <source>
        <dbReference type="EMBL" id="ORB07965.1"/>
    </source>
</evidence>
<gene>
    <name evidence="3" type="ORF">BST30_04975</name>
    <name evidence="2" type="ORF">MMAN_50860</name>
</gene>
<evidence type="ECO:0008006" key="6">
    <source>
        <dbReference type="Google" id="ProtNLM"/>
    </source>
</evidence>
<dbReference type="EMBL" id="MVHW01000004">
    <property type="protein sequence ID" value="ORB07965.1"/>
    <property type="molecule type" value="Genomic_DNA"/>
</dbReference>